<dbReference type="InterPro" id="IPR015168">
    <property type="entry name" value="SsuA/THI5"/>
</dbReference>
<evidence type="ECO:0000313" key="4">
    <source>
        <dbReference type="Proteomes" id="UP000316096"/>
    </source>
</evidence>
<dbReference type="PROSITE" id="PS51257">
    <property type="entry name" value="PROKAR_LIPOPROTEIN"/>
    <property type="match status" value="1"/>
</dbReference>
<dbReference type="PANTHER" id="PTHR31528">
    <property type="entry name" value="4-AMINO-5-HYDROXYMETHYL-2-METHYLPYRIMIDINE PHOSPHATE SYNTHASE THI11-RELATED"/>
    <property type="match status" value="1"/>
</dbReference>
<dbReference type="EMBL" id="VFOZ01000001">
    <property type="protein sequence ID" value="TQM00623.1"/>
    <property type="molecule type" value="Genomic_DNA"/>
</dbReference>
<feature type="domain" description="SsuA/THI5-like" evidence="2">
    <location>
        <begin position="52"/>
        <end position="269"/>
    </location>
</feature>
<evidence type="ECO:0000313" key="3">
    <source>
        <dbReference type="EMBL" id="TQM00623.1"/>
    </source>
</evidence>
<reference evidence="3 4" key="1">
    <citation type="submission" date="2019-06" db="EMBL/GenBank/DDBJ databases">
        <title>Sequencing the genomes of 1000 actinobacteria strains.</title>
        <authorList>
            <person name="Klenk H.-P."/>
        </authorList>
    </citation>
    <scope>NUCLEOTIDE SEQUENCE [LARGE SCALE GENOMIC DNA]</scope>
    <source>
        <strain evidence="3 4">DSM 102200</strain>
    </source>
</reference>
<gene>
    <name evidence="3" type="ORF">FB559_6338</name>
</gene>
<dbReference type="InterPro" id="IPR027939">
    <property type="entry name" value="NMT1/THI5"/>
</dbReference>
<dbReference type="Gene3D" id="3.40.190.10">
    <property type="entry name" value="Periplasmic binding protein-like II"/>
    <property type="match status" value="2"/>
</dbReference>
<name>A0A543CU35_9ACTN</name>
<feature type="signal peptide" evidence="1">
    <location>
        <begin position="1"/>
        <end position="19"/>
    </location>
</feature>
<dbReference type="AlphaFoldDB" id="A0A543CU35"/>
<evidence type="ECO:0000259" key="2">
    <source>
        <dbReference type="Pfam" id="PF09084"/>
    </source>
</evidence>
<comment type="caution">
    <text evidence="3">The sequence shown here is derived from an EMBL/GenBank/DDBJ whole genome shotgun (WGS) entry which is preliminary data.</text>
</comment>
<dbReference type="SUPFAM" id="SSF53850">
    <property type="entry name" value="Periplasmic binding protein-like II"/>
    <property type="match status" value="1"/>
</dbReference>
<dbReference type="Proteomes" id="UP000316096">
    <property type="component" value="Unassembled WGS sequence"/>
</dbReference>
<organism evidence="3 4">
    <name type="scientific">Actinoallomurus bryophytorum</name>
    <dbReference type="NCBI Taxonomy" id="1490222"/>
    <lineage>
        <taxon>Bacteria</taxon>
        <taxon>Bacillati</taxon>
        <taxon>Actinomycetota</taxon>
        <taxon>Actinomycetes</taxon>
        <taxon>Streptosporangiales</taxon>
        <taxon>Thermomonosporaceae</taxon>
        <taxon>Actinoallomurus</taxon>
    </lineage>
</organism>
<dbReference type="PANTHER" id="PTHR31528:SF15">
    <property type="entry name" value="RIBOFLAVIN-BINDING PROTEIN RIBY"/>
    <property type="match status" value="1"/>
</dbReference>
<accession>A0A543CU35</accession>
<protein>
    <submittedName>
        <fullName evidence="3">NitT/TauT family transport system substrate-binding protein</fullName>
    </submittedName>
</protein>
<dbReference type="Pfam" id="PF09084">
    <property type="entry name" value="NMT1"/>
    <property type="match status" value="1"/>
</dbReference>
<dbReference type="GO" id="GO:0009228">
    <property type="term" value="P:thiamine biosynthetic process"/>
    <property type="evidence" value="ECO:0007669"/>
    <property type="project" value="InterPro"/>
</dbReference>
<evidence type="ECO:0000256" key="1">
    <source>
        <dbReference type="SAM" id="SignalP"/>
    </source>
</evidence>
<feature type="chain" id="PRO_5022114484" evidence="1">
    <location>
        <begin position="20"/>
        <end position="341"/>
    </location>
</feature>
<proteinExistence type="predicted"/>
<keyword evidence="1" id="KW-0732">Signal</keyword>
<sequence length="341" mass="35870">MRLRRSRIIAMIMATVACAALNGCGGSDDKPGTSVDHVTYLTAFGAAGRDAFVWIAAEKGYLRSAGIDVRIQLGKAAGENLKALSSGQAQFAALDLTGAMIAAFGRQNSGFKDFRAVLAVHQHTLVSIMSEEGSGITSPKDLEGKTIAAAANGVNQLLFPGYAKLAGIDASKVKWVAVQPVQLGNTLASGKVDALSTFLIGRPTIEKATLQAHKKKVVVLPYSEYLPDLFGNAVIARTDLIKSKPGLVERFRGAMLKALEYTVAHPDEAGALLHAKQPATAADAASEEIKLMTPSVTATDGGSVVGAIDRARMARTITELQKIGLLRPGVTPEDVVDFDVM</sequence>
<keyword evidence="4" id="KW-1185">Reference proteome</keyword>